<dbReference type="AlphaFoldDB" id="A0A8T1UNN9"/>
<comment type="caution">
    <text evidence="1">The sequence shown here is derived from an EMBL/GenBank/DDBJ whole genome shotgun (WGS) entry which is preliminary data.</text>
</comment>
<accession>A0A8T1UNN9</accession>
<protein>
    <submittedName>
        <fullName evidence="1">Uncharacterized protein</fullName>
    </submittedName>
</protein>
<reference evidence="1" key="1">
    <citation type="submission" date="2021-01" db="EMBL/GenBank/DDBJ databases">
        <title>Phytophthora aleatoria, a newly-described species from Pinus radiata is distinct from Phytophthora cactorum isolates based on comparative genomics.</title>
        <authorList>
            <person name="Mcdougal R."/>
            <person name="Panda P."/>
            <person name="Williams N."/>
            <person name="Studholme D.J."/>
        </authorList>
    </citation>
    <scope>NUCLEOTIDE SEQUENCE</scope>
    <source>
        <strain evidence="1">NZFS 3830</strain>
    </source>
</reference>
<gene>
    <name evidence="1" type="ORF">JG687_00005462</name>
</gene>
<name>A0A8T1UNN9_9STRA</name>
<evidence type="ECO:0000313" key="2">
    <source>
        <dbReference type="Proteomes" id="UP000688947"/>
    </source>
</evidence>
<proteinExistence type="predicted"/>
<sequence length="94" mass="10566">MSEFNLSRNSIKKVWCIRGKVDFISAPSMGATKTWKAPAAERSCTVGTRCTTLPTANLAFASSCDRYMWNYTTATTCRWHATPRFLARKTDTYG</sequence>
<organism evidence="1 2">
    <name type="scientific">Phytophthora cactorum</name>
    <dbReference type="NCBI Taxonomy" id="29920"/>
    <lineage>
        <taxon>Eukaryota</taxon>
        <taxon>Sar</taxon>
        <taxon>Stramenopiles</taxon>
        <taxon>Oomycota</taxon>
        <taxon>Peronosporomycetes</taxon>
        <taxon>Peronosporales</taxon>
        <taxon>Peronosporaceae</taxon>
        <taxon>Phytophthora</taxon>
    </lineage>
</organism>
<dbReference type="EMBL" id="JAENGZ010000206">
    <property type="protein sequence ID" value="KAG6965385.1"/>
    <property type="molecule type" value="Genomic_DNA"/>
</dbReference>
<evidence type="ECO:0000313" key="1">
    <source>
        <dbReference type="EMBL" id="KAG6965385.1"/>
    </source>
</evidence>
<dbReference type="Proteomes" id="UP000688947">
    <property type="component" value="Unassembled WGS sequence"/>
</dbReference>